<evidence type="ECO:0000256" key="3">
    <source>
        <dbReference type="ARBA" id="ARBA00022692"/>
    </source>
</evidence>
<dbReference type="GO" id="GO:0005886">
    <property type="term" value="C:plasma membrane"/>
    <property type="evidence" value="ECO:0007669"/>
    <property type="project" value="UniProtKB-SubCell"/>
</dbReference>
<name>A0A5K3ES64_MESCO</name>
<accession>A0A5K3ES64</accession>
<keyword evidence="4 8" id="KW-1133">Transmembrane helix</keyword>
<keyword evidence="5 8" id="KW-0472">Membrane</keyword>
<evidence type="ECO:0000256" key="1">
    <source>
        <dbReference type="ARBA" id="ARBA00004651"/>
    </source>
</evidence>
<dbReference type="InterPro" id="IPR009539">
    <property type="entry name" value="VANGL"/>
</dbReference>
<comment type="similarity">
    <text evidence="6">Belongs to the Vang family.</text>
</comment>
<feature type="region of interest" description="Disordered" evidence="7">
    <location>
        <begin position="149"/>
        <end position="227"/>
    </location>
</feature>
<feature type="compositionally biased region" description="Basic and acidic residues" evidence="7">
    <location>
        <begin position="163"/>
        <end position="172"/>
    </location>
</feature>
<proteinExistence type="inferred from homology"/>
<dbReference type="WBParaSite" id="MCU_002690-RA">
    <property type="protein sequence ID" value="MCU_002690-RA"/>
    <property type="gene ID" value="MCU_002690"/>
</dbReference>
<comment type="subcellular location">
    <subcellularLocation>
        <location evidence="1">Cell membrane</location>
        <topology evidence="1">Multi-pass membrane protein</topology>
    </subcellularLocation>
</comment>
<keyword evidence="3 8" id="KW-0812">Transmembrane</keyword>
<reference evidence="9" key="1">
    <citation type="submission" date="2019-11" db="UniProtKB">
        <authorList>
            <consortium name="WormBaseParasite"/>
        </authorList>
    </citation>
    <scope>IDENTIFICATION</scope>
</reference>
<evidence type="ECO:0000256" key="6">
    <source>
        <dbReference type="ARBA" id="ARBA00025718"/>
    </source>
</evidence>
<keyword evidence="2" id="KW-1003">Cell membrane</keyword>
<evidence type="ECO:0000256" key="7">
    <source>
        <dbReference type="SAM" id="MobiDB-lite"/>
    </source>
</evidence>
<evidence type="ECO:0000256" key="2">
    <source>
        <dbReference type="ARBA" id="ARBA00022475"/>
    </source>
</evidence>
<feature type="transmembrane region" description="Helical" evidence="8">
    <location>
        <begin position="303"/>
        <end position="330"/>
    </location>
</feature>
<dbReference type="AlphaFoldDB" id="A0A5K3ES64"/>
<sequence>MFHQPFFEPPPQMPGVQVEPGAPIQEEPTLQPPATSFPPDTHTPVSEQFDDVTYLGSEVTVIHRVPNQTVANCWRQDARGVFLQHHETGRGRFENESSSTTLSCADSYQAQQNARENEGTVCENGTRAVTADAEDVTIVCVASQKLEPTGSGDKKYCGRRRRSSDERDDRHSFGRHRRRQQSTHCMSEGEVDGREGGGRHKKHRWSRRRSEEQRGARTHSPSCNWDHSHGSSWTHVTECGHTNSLPSMKKHWYHSSNSSPVLRRRKPITGMFGANLLASQKEEQWSDGEQVHLRPISPNNCGIIGLSFICLLAIACLLSPIFMLLLPLILSLDHMDTQHSPFYSAFPIAHNCNVRCEADLLSISIKTLLLCLTTWKLYVQPIVSVCRRLRIRPLSVSALLNRKFRAVGCFSLDFSPFDPACLHPFPSTERLIGLTLSVNLLGVGATCAFWVAFVARWMRRMFRTRPDHLSAVSQDLHVQFGIPASLTHPSDASDQSGPANTSYSGLASFVLTFTDTLLLLHLVAVMLRTWNSVRGGDRRFVVQVVRSPDGVSKTYRVAGASLEVVATHIIQRYNVDFPLYDAQVASAPYRYIRISPDSPENESSRAHSRRASLRLRRKLASFSCLTQEEQEYQMKRCSSAGGGSFFKFYSLDGPDVCSTAAESLTTLKGGVNDGDGGGRNVATLCADRYRSEVEFERVVRKRRMRLLLATEKAFTGVLAVSPDEISVPGRCGSMTPRQAAQLLFPKIIVPLQKYLRVTRLQHLHPPDSILSRLAICLSHSASPEAFLSIFRAREPSTTVFSAFLAPKRPTGHTKVQSPTTCCGSSPSKTILAQSWHLHILDSEEGSPAMLLKPGTRFYLYRAGVMLFCQIQLEPLLCINRI</sequence>
<feature type="region of interest" description="Disordered" evidence="7">
    <location>
        <begin position="1"/>
        <end position="43"/>
    </location>
</feature>
<evidence type="ECO:0000256" key="8">
    <source>
        <dbReference type="SAM" id="Phobius"/>
    </source>
</evidence>
<dbReference type="Pfam" id="PF06638">
    <property type="entry name" value="Strabismus"/>
    <property type="match status" value="3"/>
</dbReference>
<feature type="transmembrane region" description="Helical" evidence="8">
    <location>
        <begin position="506"/>
        <end position="530"/>
    </location>
</feature>
<protein>
    <submittedName>
        <fullName evidence="9">Transmembrane protein</fullName>
    </submittedName>
</protein>
<feature type="transmembrane region" description="Helical" evidence="8">
    <location>
        <begin position="431"/>
        <end position="453"/>
    </location>
</feature>
<evidence type="ECO:0000313" key="9">
    <source>
        <dbReference type="WBParaSite" id="MCU_002690-RA"/>
    </source>
</evidence>
<dbReference type="PANTHER" id="PTHR20886">
    <property type="entry name" value="VANG-LIKE PROTEIN"/>
    <property type="match status" value="1"/>
</dbReference>
<evidence type="ECO:0000256" key="5">
    <source>
        <dbReference type="ARBA" id="ARBA00023136"/>
    </source>
</evidence>
<organism evidence="9">
    <name type="scientific">Mesocestoides corti</name>
    <name type="common">Flatworm</name>
    <dbReference type="NCBI Taxonomy" id="53468"/>
    <lineage>
        <taxon>Eukaryota</taxon>
        <taxon>Metazoa</taxon>
        <taxon>Spiralia</taxon>
        <taxon>Lophotrochozoa</taxon>
        <taxon>Platyhelminthes</taxon>
        <taxon>Cestoda</taxon>
        <taxon>Eucestoda</taxon>
        <taxon>Cyclophyllidea</taxon>
        <taxon>Mesocestoididae</taxon>
        <taxon>Mesocestoides</taxon>
    </lineage>
</organism>
<evidence type="ECO:0000256" key="4">
    <source>
        <dbReference type="ARBA" id="ARBA00022989"/>
    </source>
</evidence>